<dbReference type="AlphaFoldDB" id="A0A934ST54"/>
<protein>
    <submittedName>
        <fullName evidence="1">Uncharacterized protein</fullName>
    </submittedName>
</protein>
<reference evidence="1" key="1">
    <citation type="submission" date="2021-01" db="EMBL/GenBank/DDBJ databases">
        <title>Genome sequence of strain Noviherbaspirillum sp. DKR-6.</title>
        <authorList>
            <person name="Chaudhary D.K."/>
        </authorList>
    </citation>
    <scope>NUCLEOTIDE SEQUENCE</scope>
    <source>
        <strain evidence="1">DKR-6</strain>
    </source>
</reference>
<dbReference type="EMBL" id="JAEPBG010000006">
    <property type="protein sequence ID" value="MBK4736125.1"/>
    <property type="molecule type" value="Genomic_DNA"/>
</dbReference>
<evidence type="ECO:0000313" key="2">
    <source>
        <dbReference type="Proteomes" id="UP000622890"/>
    </source>
</evidence>
<dbReference type="Proteomes" id="UP000622890">
    <property type="component" value="Unassembled WGS sequence"/>
</dbReference>
<sequence>MERKFEAVWKGSYVRPATEIVDLDFFDVDNNYDKDDIRRIRALTMNQSVVMDGGDHIVKRLE</sequence>
<proteinExistence type="predicted"/>
<evidence type="ECO:0000313" key="1">
    <source>
        <dbReference type="EMBL" id="MBK4736125.1"/>
    </source>
</evidence>
<organism evidence="1 2">
    <name type="scientific">Noviherbaspirillum pedocola</name>
    <dbReference type="NCBI Taxonomy" id="2801341"/>
    <lineage>
        <taxon>Bacteria</taxon>
        <taxon>Pseudomonadati</taxon>
        <taxon>Pseudomonadota</taxon>
        <taxon>Betaproteobacteria</taxon>
        <taxon>Burkholderiales</taxon>
        <taxon>Oxalobacteraceae</taxon>
        <taxon>Noviherbaspirillum</taxon>
    </lineage>
</organism>
<gene>
    <name evidence="1" type="ORF">JJB74_15995</name>
</gene>
<name>A0A934ST54_9BURK</name>
<dbReference type="RefSeq" id="WP_200593260.1">
    <property type="nucleotide sequence ID" value="NZ_JAEPBG010000006.1"/>
</dbReference>
<accession>A0A934ST54</accession>
<comment type="caution">
    <text evidence="1">The sequence shown here is derived from an EMBL/GenBank/DDBJ whole genome shotgun (WGS) entry which is preliminary data.</text>
</comment>
<keyword evidence="2" id="KW-1185">Reference proteome</keyword>